<dbReference type="AlphaFoldDB" id="D3VG13"/>
<dbReference type="GO" id="GO:0006412">
    <property type="term" value="P:translation"/>
    <property type="evidence" value="ECO:0007669"/>
    <property type="project" value="InterPro"/>
</dbReference>
<name>D3VG13_XENNA</name>
<proteinExistence type="predicted"/>
<keyword evidence="2" id="KW-0689">Ribosomal protein</keyword>
<dbReference type="Proteomes" id="UP000008075">
    <property type="component" value="Chromosome"/>
</dbReference>
<dbReference type="InterPro" id="IPR034704">
    <property type="entry name" value="Ribosomal_bL28/bL31-like_sf"/>
</dbReference>
<dbReference type="GO" id="GO:0003735">
    <property type="term" value="F:structural constituent of ribosome"/>
    <property type="evidence" value="ECO:0007669"/>
    <property type="project" value="InterPro"/>
</dbReference>
<dbReference type="GO" id="GO:0005840">
    <property type="term" value="C:ribosome"/>
    <property type="evidence" value="ECO:0007669"/>
    <property type="project" value="UniProtKB-KW"/>
</dbReference>
<protein>
    <submittedName>
        <fullName evidence="4">Uncharacterized protein</fullName>
    </submittedName>
</protein>
<accession>D3VG13</accession>
<comment type="subunit">
    <text evidence="1">Part of the 50S ribosomal subunit.</text>
</comment>
<dbReference type="Gene3D" id="4.10.80.400">
    <property type="match status" value="1"/>
</dbReference>
<dbReference type="Pfam" id="PF01197">
    <property type="entry name" value="Ribosomal_L31"/>
    <property type="match status" value="1"/>
</dbReference>
<evidence type="ECO:0000256" key="1">
    <source>
        <dbReference type="ARBA" id="ARBA00011838"/>
    </source>
</evidence>
<dbReference type="EMBL" id="FN667742">
    <property type="protein sequence ID" value="CBJ88103.1"/>
    <property type="molecule type" value="Genomic_DNA"/>
</dbReference>
<dbReference type="STRING" id="406817.XNC1_0010"/>
<dbReference type="HOGENOM" id="CLU_2995713_0_0_6"/>
<dbReference type="KEGG" id="xne:XNC1_0010"/>
<dbReference type="InterPro" id="IPR002150">
    <property type="entry name" value="Ribosomal_bL31"/>
</dbReference>
<organism evidence="4 5">
    <name type="scientific">Xenorhabdus nematophila (strain ATCC 19061 / DSM 3370 / CCUG 14189 / LMG 1036 / NCIMB 9965 / AN6)</name>
    <dbReference type="NCBI Taxonomy" id="406817"/>
    <lineage>
        <taxon>Bacteria</taxon>
        <taxon>Pseudomonadati</taxon>
        <taxon>Pseudomonadota</taxon>
        <taxon>Gammaproteobacteria</taxon>
        <taxon>Enterobacterales</taxon>
        <taxon>Morganellaceae</taxon>
        <taxon>Xenorhabdus</taxon>
    </lineage>
</organism>
<evidence type="ECO:0000256" key="3">
    <source>
        <dbReference type="ARBA" id="ARBA00023274"/>
    </source>
</evidence>
<gene>
    <name evidence="4" type="ordered locus">XNC1_0010</name>
</gene>
<dbReference type="eggNOG" id="COG0254">
    <property type="taxonomic scope" value="Bacteria"/>
</dbReference>
<dbReference type="GO" id="GO:1990904">
    <property type="term" value="C:ribonucleoprotein complex"/>
    <property type="evidence" value="ECO:0007669"/>
    <property type="project" value="UniProtKB-KW"/>
</dbReference>
<evidence type="ECO:0000256" key="2">
    <source>
        <dbReference type="ARBA" id="ARBA00022980"/>
    </source>
</evidence>
<evidence type="ECO:0000313" key="5">
    <source>
        <dbReference type="Proteomes" id="UP000008075"/>
    </source>
</evidence>
<keyword evidence="3" id="KW-0687">Ribonucleoprotein</keyword>
<evidence type="ECO:0000313" key="4">
    <source>
        <dbReference type="EMBL" id="CBJ88103.1"/>
    </source>
</evidence>
<sequence>MLYYNNIARGFMKSGIHPYYRTVVFHDTSTGSYFKVGSTIHTENHYVGRERVPLYHD</sequence>
<dbReference type="SUPFAM" id="SSF143800">
    <property type="entry name" value="L28p-like"/>
    <property type="match status" value="1"/>
</dbReference>
<keyword evidence="5" id="KW-1185">Reference proteome</keyword>
<reference evidence="4 5" key="1">
    <citation type="journal article" date="2011" name="PLoS ONE">
        <title>The entomopathogenic bacterial endosymbionts xenorhabdus and photorhabdus: convergent lifestyles from divergent genomes.</title>
        <authorList>
            <person name="Chaston J.M."/>
            <person name="Suen G."/>
            <person name="Tucker S.L."/>
            <person name="Andersen A.W."/>
            <person name="Bhasin A."/>
            <person name="Bode E."/>
            <person name="Bode H.B."/>
            <person name="Brachmann A.O."/>
            <person name="Cowles C.E."/>
            <person name="Cowles K.N."/>
            <person name="Darby C."/>
            <person name="de Leon L."/>
            <person name="Drace K."/>
            <person name="Du Z."/>
            <person name="Givaudan A."/>
            <person name="Herbert Tran E.E."/>
            <person name="Jewell K.A."/>
            <person name="Knack J.J."/>
            <person name="Krasomil-Osterfeld K.C."/>
            <person name="Kukor R."/>
            <person name="Lanois A."/>
            <person name="Latreille P."/>
            <person name="Leimgruber N.K."/>
            <person name="Lipke C.M."/>
            <person name="Liu R."/>
            <person name="Lu X."/>
            <person name="Martens E.C."/>
            <person name="Marri P.R."/>
            <person name="Medigue C."/>
            <person name="Menard M.L."/>
            <person name="Miller N.M."/>
            <person name="Morales-Soto N."/>
            <person name="Norton S."/>
            <person name="Ogier J.C."/>
            <person name="Orchard S.S."/>
            <person name="Park D."/>
            <person name="Park Y."/>
            <person name="Qurollo B.A."/>
            <person name="Sugar D.R."/>
            <person name="Richards G.R."/>
            <person name="Rouy Z."/>
            <person name="Slominski B."/>
            <person name="Slominski K."/>
            <person name="Snyder H."/>
            <person name="Tjaden B.C."/>
            <person name="van der Hoeven R."/>
            <person name="Welch R.D."/>
            <person name="Wheeler C."/>
            <person name="Xiang B."/>
            <person name="Barbazuk B."/>
            <person name="Gaudriault S."/>
            <person name="Goodner B."/>
            <person name="Slater S.C."/>
            <person name="Forst S."/>
            <person name="Goldman B.S."/>
            <person name="Goodrich-Blair H."/>
        </authorList>
    </citation>
    <scope>NUCLEOTIDE SEQUENCE [LARGE SCALE GENOMIC DNA]</scope>
    <source>
        <strain evidence="5">ATCC 19061 / DSM 3370 / CCUG 14189 / LMG 1036 / NCIMB 9965 / AN6</strain>
    </source>
</reference>